<evidence type="ECO:0008006" key="3">
    <source>
        <dbReference type="Google" id="ProtNLM"/>
    </source>
</evidence>
<evidence type="ECO:0000313" key="1">
    <source>
        <dbReference type="EMBL" id="KAF2012975.1"/>
    </source>
</evidence>
<dbReference type="SUPFAM" id="SSF82171">
    <property type="entry name" value="DPP6 N-terminal domain-like"/>
    <property type="match status" value="1"/>
</dbReference>
<sequence>MASGDFLPDNKHVISMVTFTGAPAAPNPSSIYNGEQVILIKTDGSKFSNGDSWKCVTCGIPSEHRVGMSTMLDYPQAFDDGKRILVGDNVIDCGEHLLASDGCNPQNTFIYPIRWETTAPGSSTAGGAMRELRIHPDSKHIGFSSFTNTGGKLGQFAYFGRLVFNKNPSSGLPLAPRYDVHNVTVLFNPDSTPPISIKGNELSLNPAAITVGELRGFSGRGKKAVYVGSPRESGNTDVFSVDLQTGTIDRLTNHPEYVDPIDVSPDDEWLVILDTRATTRHMFLAGLRDIPPITDIVTSPVTTGVRNNGPRRFFQPWLLDKHGDRGTYHGQKINGNANGIPGSYAVNDPEWNAMADPRWSPDGTAIAYWQAQTIAPSCGGANPLPCYPSKAPGGRTYRLMLARLSSRKPLKRARVDEASDVVPWGTPYVPGGAIRAREELPAGKYVLKGTAAGSVDISLIAGGNSTSVDQVVAVYHNYSTDGLKFTNGWENVTRETLSPLVSRTHWYSDLVQTGPDGYVATKKSGPGGWHAEVNVMRNFLEANGTLVTTVEGVEYLPPKSGT</sequence>
<dbReference type="GeneID" id="54281974"/>
<reference evidence="1" key="1">
    <citation type="journal article" date="2020" name="Stud. Mycol.">
        <title>101 Dothideomycetes genomes: a test case for predicting lifestyles and emergence of pathogens.</title>
        <authorList>
            <person name="Haridas S."/>
            <person name="Albert R."/>
            <person name="Binder M."/>
            <person name="Bloem J."/>
            <person name="Labutti K."/>
            <person name="Salamov A."/>
            <person name="Andreopoulos B."/>
            <person name="Baker S."/>
            <person name="Barry K."/>
            <person name="Bills G."/>
            <person name="Bluhm B."/>
            <person name="Cannon C."/>
            <person name="Castanera R."/>
            <person name="Culley D."/>
            <person name="Daum C."/>
            <person name="Ezra D."/>
            <person name="Gonzalez J."/>
            <person name="Henrissat B."/>
            <person name="Kuo A."/>
            <person name="Liang C."/>
            <person name="Lipzen A."/>
            <person name="Lutzoni F."/>
            <person name="Magnuson J."/>
            <person name="Mondo S."/>
            <person name="Nolan M."/>
            <person name="Ohm R."/>
            <person name="Pangilinan J."/>
            <person name="Park H.-J."/>
            <person name="Ramirez L."/>
            <person name="Alfaro M."/>
            <person name="Sun H."/>
            <person name="Tritt A."/>
            <person name="Yoshinaga Y."/>
            <person name="Zwiers L.-H."/>
            <person name="Turgeon B."/>
            <person name="Goodwin S."/>
            <person name="Spatafora J."/>
            <person name="Crous P."/>
            <person name="Grigoriev I."/>
        </authorList>
    </citation>
    <scope>NUCLEOTIDE SEQUENCE</scope>
    <source>
        <strain evidence="1">CBS 175.79</strain>
    </source>
</reference>
<gene>
    <name evidence="1" type="ORF">BU24DRAFT_374872</name>
</gene>
<dbReference type="Gene3D" id="2.120.10.30">
    <property type="entry name" value="TolB, C-terminal domain"/>
    <property type="match status" value="1"/>
</dbReference>
<dbReference type="AlphaFoldDB" id="A0A6A5XI86"/>
<proteinExistence type="predicted"/>
<keyword evidence="2" id="KW-1185">Reference proteome</keyword>
<dbReference type="Proteomes" id="UP000799778">
    <property type="component" value="Unassembled WGS sequence"/>
</dbReference>
<name>A0A6A5XI86_9PLEO</name>
<evidence type="ECO:0000313" key="2">
    <source>
        <dbReference type="Proteomes" id="UP000799778"/>
    </source>
</evidence>
<dbReference type="RefSeq" id="XP_033381314.1">
    <property type="nucleotide sequence ID" value="XM_033524577.1"/>
</dbReference>
<dbReference type="OrthoDB" id="10265322at2759"/>
<protein>
    <recommendedName>
        <fullName evidence="3">Saponin hydrolase</fullName>
    </recommendedName>
</protein>
<dbReference type="EMBL" id="ML978072">
    <property type="protein sequence ID" value="KAF2012975.1"/>
    <property type="molecule type" value="Genomic_DNA"/>
</dbReference>
<organism evidence="1 2">
    <name type="scientific">Aaosphaeria arxii CBS 175.79</name>
    <dbReference type="NCBI Taxonomy" id="1450172"/>
    <lineage>
        <taxon>Eukaryota</taxon>
        <taxon>Fungi</taxon>
        <taxon>Dikarya</taxon>
        <taxon>Ascomycota</taxon>
        <taxon>Pezizomycotina</taxon>
        <taxon>Dothideomycetes</taxon>
        <taxon>Pleosporomycetidae</taxon>
        <taxon>Pleosporales</taxon>
        <taxon>Pleosporales incertae sedis</taxon>
        <taxon>Aaosphaeria</taxon>
    </lineage>
</organism>
<dbReference type="InterPro" id="IPR011042">
    <property type="entry name" value="6-blade_b-propeller_TolB-like"/>
</dbReference>
<accession>A0A6A5XI86</accession>